<sequence length="176" mass="19537">TFSYDDDMHVAHLRFPATPDRRAPPTPLSSSARKVFGSIEKGLDRMRTMLTPRKRLGSASGTVDGPRPVKALYNVSTARAVVTPDHLLESLRNALLRKGIVCKQKEVGINNIDFFPLCNPTLSLHINRDSSLEAARSTEATSRRNVVAKVTLEADLILPQVPMIILKLQVYDSFWA</sequence>
<feature type="non-terminal residue" evidence="2">
    <location>
        <position position="1"/>
    </location>
</feature>
<accession>A0ABM1SKL5</accession>
<proteinExistence type="predicted"/>
<dbReference type="GeneID" id="111086271"/>
<name>A0ABM1SKL5_LIMPO</name>
<protein>
    <submittedName>
        <fullName evidence="2">Maternal embryonic leucine zipper kinase-like</fullName>
    </submittedName>
</protein>
<dbReference type="Proteomes" id="UP000694941">
    <property type="component" value="Unplaced"/>
</dbReference>
<evidence type="ECO:0000313" key="1">
    <source>
        <dbReference type="Proteomes" id="UP000694941"/>
    </source>
</evidence>
<reference evidence="2" key="1">
    <citation type="submission" date="2025-08" db="UniProtKB">
        <authorList>
            <consortium name="RefSeq"/>
        </authorList>
    </citation>
    <scope>IDENTIFICATION</scope>
    <source>
        <tissue evidence="2">Muscle</tissue>
    </source>
</reference>
<organism evidence="1 2">
    <name type="scientific">Limulus polyphemus</name>
    <name type="common">Atlantic horseshoe crab</name>
    <dbReference type="NCBI Taxonomy" id="6850"/>
    <lineage>
        <taxon>Eukaryota</taxon>
        <taxon>Metazoa</taxon>
        <taxon>Ecdysozoa</taxon>
        <taxon>Arthropoda</taxon>
        <taxon>Chelicerata</taxon>
        <taxon>Merostomata</taxon>
        <taxon>Xiphosura</taxon>
        <taxon>Limulidae</taxon>
        <taxon>Limulus</taxon>
    </lineage>
</organism>
<dbReference type="RefSeq" id="XP_022244171.1">
    <property type="nucleotide sequence ID" value="XM_022388463.1"/>
</dbReference>
<gene>
    <name evidence="2" type="primary">LOC111086271</name>
</gene>
<keyword evidence="1" id="KW-1185">Reference proteome</keyword>
<evidence type="ECO:0000313" key="2">
    <source>
        <dbReference type="RefSeq" id="XP_022244171.1"/>
    </source>
</evidence>